<feature type="domain" description="Metallo-beta-lactamase" evidence="3">
    <location>
        <begin position="7"/>
        <end position="194"/>
    </location>
</feature>
<dbReference type="Proteomes" id="UP001597519">
    <property type="component" value="Unassembled WGS sequence"/>
</dbReference>
<protein>
    <recommendedName>
        <fullName evidence="2">UPF0173 metal-dependent hydrolase ACFSX4_01325</fullName>
    </recommendedName>
</protein>
<name>A0ABW5WSW9_9STAP</name>
<dbReference type="RefSeq" id="WP_377770778.1">
    <property type="nucleotide sequence ID" value="NZ_JBHUOQ010000001.1"/>
</dbReference>
<evidence type="ECO:0000259" key="3">
    <source>
        <dbReference type="SMART" id="SM00849"/>
    </source>
</evidence>
<comment type="similarity">
    <text evidence="2">Belongs to the UPF0173 family.</text>
</comment>
<dbReference type="HAMAP" id="MF_00457">
    <property type="entry name" value="UPF0173"/>
    <property type="match status" value="1"/>
</dbReference>
<evidence type="ECO:0000313" key="5">
    <source>
        <dbReference type="Proteomes" id="UP001597519"/>
    </source>
</evidence>
<dbReference type="NCBIfam" id="NF001911">
    <property type="entry name" value="PRK00685.1"/>
    <property type="match status" value="1"/>
</dbReference>
<evidence type="ECO:0000313" key="4">
    <source>
        <dbReference type="EMBL" id="MFD2829088.1"/>
    </source>
</evidence>
<reference evidence="5" key="1">
    <citation type="journal article" date="2019" name="Int. J. Syst. Evol. Microbiol.">
        <title>The Global Catalogue of Microorganisms (GCM) 10K type strain sequencing project: providing services to taxonomists for standard genome sequencing and annotation.</title>
        <authorList>
            <consortium name="The Broad Institute Genomics Platform"/>
            <consortium name="The Broad Institute Genome Sequencing Center for Infectious Disease"/>
            <person name="Wu L."/>
            <person name="Ma J."/>
        </authorList>
    </citation>
    <scope>NUCLEOTIDE SEQUENCE [LARGE SCALE GENOMIC DNA]</scope>
    <source>
        <strain evidence="5">KCTC 33575</strain>
    </source>
</reference>
<dbReference type="PANTHER" id="PTHR43546:SF3">
    <property type="entry name" value="UPF0173 METAL-DEPENDENT HYDROLASE MJ1163"/>
    <property type="match status" value="1"/>
</dbReference>
<dbReference type="InterPro" id="IPR001279">
    <property type="entry name" value="Metallo-B-lactamas"/>
</dbReference>
<sequence>MNISFHGHAVVQFEHNGSKVIIDPFINGNSLSDLSADEVKADYIILTHGHNDHVGDTIEIAKNNDAKVLAPVELADFLEGHGVKAVGTNIGGTYEGEFGSVKWVHAFHSSSFTHEDGSNTYTGMPTGLILKIGDKTVYHTGDTGIFGDMELISRLNGPIDLLFIPIGDHFTMGIDDAAYAVNHFITPEIVVPIHYNTFPPIETNPEDFKAKVSCECQILSAGDSVKF</sequence>
<dbReference type="Pfam" id="PF12706">
    <property type="entry name" value="Lactamase_B_2"/>
    <property type="match status" value="1"/>
</dbReference>
<evidence type="ECO:0000256" key="1">
    <source>
        <dbReference type="ARBA" id="ARBA00022801"/>
    </source>
</evidence>
<dbReference type="GO" id="GO:0016787">
    <property type="term" value="F:hydrolase activity"/>
    <property type="evidence" value="ECO:0007669"/>
    <property type="project" value="UniProtKB-KW"/>
</dbReference>
<gene>
    <name evidence="4" type="ORF">ACFSX4_01325</name>
</gene>
<dbReference type="PANTHER" id="PTHR43546">
    <property type="entry name" value="UPF0173 METAL-DEPENDENT HYDROLASE MJ1163-RELATED"/>
    <property type="match status" value="1"/>
</dbReference>
<keyword evidence="1 2" id="KW-0378">Hydrolase</keyword>
<dbReference type="Gene3D" id="3.60.15.10">
    <property type="entry name" value="Ribonuclease Z/Hydroxyacylglutathione hydrolase-like"/>
    <property type="match status" value="1"/>
</dbReference>
<comment type="caution">
    <text evidence="4">The sequence shown here is derived from an EMBL/GenBank/DDBJ whole genome shotgun (WGS) entry which is preliminary data.</text>
</comment>
<keyword evidence="5" id="KW-1185">Reference proteome</keyword>
<dbReference type="InterPro" id="IPR036866">
    <property type="entry name" value="RibonucZ/Hydroxyglut_hydro"/>
</dbReference>
<evidence type="ECO:0000256" key="2">
    <source>
        <dbReference type="HAMAP-Rule" id="MF_00457"/>
    </source>
</evidence>
<organism evidence="4 5">
    <name type="scientific">Corticicoccus populi</name>
    <dbReference type="NCBI Taxonomy" id="1812821"/>
    <lineage>
        <taxon>Bacteria</taxon>
        <taxon>Bacillati</taxon>
        <taxon>Bacillota</taxon>
        <taxon>Bacilli</taxon>
        <taxon>Bacillales</taxon>
        <taxon>Staphylococcaceae</taxon>
        <taxon>Corticicoccus</taxon>
    </lineage>
</organism>
<dbReference type="SMART" id="SM00849">
    <property type="entry name" value="Lactamase_B"/>
    <property type="match status" value="1"/>
</dbReference>
<proteinExistence type="inferred from homology"/>
<dbReference type="EMBL" id="JBHUOQ010000001">
    <property type="protein sequence ID" value="MFD2829088.1"/>
    <property type="molecule type" value="Genomic_DNA"/>
</dbReference>
<dbReference type="InterPro" id="IPR022877">
    <property type="entry name" value="UPF0173"/>
</dbReference>
<dbReference type="InterPro" id="IPR050114">
    <property type="entry name" value="UPF0173_UPF0282_UlaG_hydrolase"/>
</dbReference>
<accession>A0ABW5WSW9</accession>
<dbReference type="SUPFAM" id="SSF56281">
    <property type="entry name" value="Metallo-hydrolase/oxidoreductase"/>
    <property type="match status" value="1"/>
</dbReference>